<evidence type="ECO:0000313" key="12">
    <source>
        <dbReference type="Proteomes" id="UP000636709"/>
    </source>
</evidence>
<feature type="transmembrane region" description="Helical" evidence="9">
    <location>
        <begin position="625"/>
        <end position="647"/>
    </location>
</feature>
<dbReference type="PANTHER" id="PTHR24186">
    <property type="entry name" value="PROTEIN PHOSPHATASE 1 REGULATORY SUBUNIT"/>
    <property type="match status" value="1"/>
</dbReference>
<protein>
    <recommendedName>
        <fullName evidence="10">PGG domain-containing protein</fullName>
    </recommendedName>
</protein>
<dbReference type="InterPro" id="IPR002110">
    <property type="entry name" value="Ankyrin_rpt"/>
</dbReference>
<keyword evidence="12" id="KW-1185">Reference proteome</keyword>
<feature type="transmembrane region" description="Helical" evidence="9">
    <location>
        <begin position="711"/>
        <end position="730"/>
    </location>
</feature>
<feature type="transmembrane region" description="Helical" evidence="9">
    <location>
        <begin position="667"/>
        <end position="691"/>
    </location>
</feature>
<dbReference type="GO" id="GO:0005886">
    <property type="term" value="C:plasma membrane"/>
    <property type="evidence" value="ECO:0007669"/>
    <property type="project" value="TreeGrafter"/>
</dbReference>
<proteinExistence type="predicted"/>
<keyword evidence="5 7" id="KW-0040">ANK repeat</keyword>
<dbReference type="OrthoDB" id="303876at2759"/>
<name>A0A835C1C2_9POAL</name>
<organism evidence="11 12">
    <name type="scientific">Digitaria exilis</name>
    <dbReference type="NCBI Taxonomy" id="1010633"/>
    <lineage>
        <taxon>Eukaryota</taxon>
        <taxon>Viridiplantae</taxon>
        <taxon>Streptophyta</taxon>
        <taxon>Embryophyta</taxon>
        <taxon>Tracheophyta</taxon>
        <taxon>Spermatophyta</taxon>
        <taxon>Magnoliopsida</taxon>
        <taxon>Liliopsida</taxon>
        <taxon>Poales</taxon>
        <taxon>Poaceae</taxon>
        <taxon>PACMAD clade</taxon>
        <taxon>Panicoideae</taxon>
        <taxon>Panicodae</taxon>
        <taxon>Paniceae</taxon>
        <taxon>Anthephorinae</taxon>
        <taxon>Digitaria</taxon>
    </lineage>
</organism>
<feature type="transmembrane region" description="Helical" evidence="9">
    <location>
        <begin position="736"/>
        <end position="756"/>
    </location>
</feature>
<dbReference type="EMBL" id="JACEFO010001675">
    <property type="protein sequence ID" value="KAF8722262.1"/>
    <property type="molecule type" value="Genomic_DNA"/>
</dbReference>
<evidence type="ECO:0000259" key="10">
    <source>
        <dbReference type="Pfam" id="PF13962"/>
    </source>
</evidence>
<evidence type="ECO:0000256" key="5">
    <source>
        <dbReference type="ARBA" id="ARBA00023043"/>
    </source>
</evidence>
<evidence type="ECO:0000256" key="9">
    <source>
        <dbReference type="SAM" id="Phobius"/>
    </source>
</evidence>
<sequence length="780" mass="84154">MATMDRRLLKAATSGDAASLKHLASQEPGVLLGTTPPGNTCLHISSIQGHDEFSESILALDQSPALHSAVNKDGETPMLAAVARGHASLASALLRRCIERQLCEAILKQDRHGCNALHHAVSRGHTKLALELVEAEPALSRAVNGRSESPLFIAAMRNFTEVSDKLLEVPDSAHSGAFGFNVLHAAVRSGNLEFVRSILVFQQLGHLINMLNGSGETALHLAARNCKPDMVAALQIHQGIDVTVLNNAGDPASRVLADAANQTKALVSRFNSNRVRQLRGNEAHGPANPGVAAGNPSSGEHLPPLHIACTHGHERFCRDVVLALTDHQSPAATLLGAVNADSETPLLAAVTSGHASLASFILRCCRDEQLGEAILAQDRRGFNALHHAIRSGHRKLALELIDAEPGLSRAVNQYDESPMFIAVMRNYADVSEKLLEIPDSAHGGAYGYNALHAAVRSGNPGYVIDSEGRPILASAASRGYVGAARELLKHCPHAPYADADGTITCLHQAVLGGHIELLQFFLGSKHLGKLVNMRDVVNETPLHDAVRNCNPKIVGALLLHPDTDVTMLNGSGNPATWVLPDDDAKTLNWEPDPDAANDTYNLHKQMKDRVTSESKKDIKELTQTYTSNTSLVAILIATITFAAAFTLPGGYSNDAGSEGLPIMGRKVAFQAFLISDSLAMFSSMAVAFISIMARWEDFEFLLYYRSFTKRLMWVGYIATTIAFATGLYTILAPRLLWLAITICLMSVLLPILTWLLGEWPVLKLRFNLGNTFKSELLDMV</sequence>
<dbReference type="InterPro" id="IPR026961">
    <property type="entry name" value="PGG_dom"/>
</dbReference>
<dbReference type="AlphaFoldDB" id="A0A835C1C2"/>
<dbReference type="SUPFAM" id="SSF48403">
    <property type="entry name" value="Ankyrin repeat"/>
    <property type="match status" value="2"/>
</dbReference>
<evidence type="ECO:0000256" key="6">
    <source>
        <dbReference type="ARBA" id="ARBA00023136"/>
    </source>
</evidence>
<dbReference type="InterPro" id="IPR036770">
    <property type="entry name" value="Ankyrin_rpt-contain_sf"/>
</dbReference>
<dbReference type="Gene3D" id="1.25.40.20">
    <property type="entry name" value="Ankyrin repeat-containing domain"/>
    <property type="match status" value="4"/>
</dbReference>
<gene>
    <name evidence="11" type="ORF">HU200_022572</name>
</gene>
<dbReference type="SMART" id="SM00248">
    <property type="entry name" value="ANK"/>
    <property type="match status" value="13"/>
</dbReference>
<dbReference type="PROSITE" id="PS50088">
    <property type="entry name" value="ANK_REPEAT"/>
    <property type="match status" value="1"/>
</dbReference>
<feature type="domain" description="PGG" evidence="10">
    <location>
        <begin position="623"/>
        <end position="729"/>
    </location>
</feature>
<feature type="region of interest" description="Disordered" evidence="8">
    <location>
        <begin position="280"/>
        <end position="299"/>
    </location>
</feature>
<dbReference type="Pfam" id="PF13962">
    <property type="entry name" value="PGG"/>
    <property type="match status" value="1"/>
</dbReference>
<keyword evidence="2 9" id="KW-0812">Transmembrane</keyword>
<reference evidence="11" key="1">
    <citation type="submission" date="2020-07" db="EMBL/GenBank/DDBJ databases">
        <title>Genome sequence and genetic diversity analysis of an under-domesticated orphan crop, white fonio (Digitaria exilis).</title>
        <authorList>
            <person name="Bennetzen J.L."/>
            <person name="Chen S."/>
            <person name="Ma X."/>
            <person name="Wang X."/>
            <person name="Yssel A.E.J."/>
            <person name="Chaluvadi S.R."/>
            <person name="Johnson M."/>
            <person name="Gangashetty P."/>
            <person name="Hamidou F."/>
            <person name="Sanogo M.D."/>
            <person name="Zwaenepoel A."/>
            <person name="Wallace J."/>
            <person name="Van De Peer Y."/>
            <person name="Van Deynze A."/>
        </authorList>
    </citation>
    <scope>NUCLEOTIDE SEQUENCE</scope>
    <source>
        <tissue evidence="11">Leaves</tissue>
    </source>
</reference>
<keyword evidence="6 9" id="KW-0472">Membrane</keyword>
<evidence type="ECO:0000256" key="8">
    <source>
        <dbReference type="SAM" id="MobiDB-lite"/>
    </source>
</evidence>
<evidence type="ECO:0000256" key="1">
    <source>
        <dbReference type="ARBA" id="ARBA00004141"/>
    </source>
</evidence>
<evidence type="ECO:0000256" key="3">
    <source>
        <dbReference type="ARBA" id="ARBA00022737"/>
    </source>
</evidence>
<dbReference type="PANTHER" id="PTHR24186:SF54">
    <property type="entry name" value="PGG DOMAIN-CONTAINING PROTEIN"/>
    <property type="match status" value="1"/>
</dbReference>
<evidence type="ECO:0000313" key="11">
    <source>
        <dbReference type="EMBL" id="KAF8722262.1"/>
    </source>
</evidence>
<dbReference type="Pfam" id="PF12796">
    <property type="entry name" value="Ank_2"/>
    <property type="match status" value="4"/>
</dbReference>
<evidence type="ECO:0000256" key="4">
    <source>
        <dbReference type="ARBA" id="ARBA00022989"/>
    </source>
</evidence>
<accession>A0A835C1C2</accession>
<keyword evidence="3" id="KW-0677">Repeat</keyword>
<dbReference type="PROSITE" id="PS50297">
    <property type="entry name" value="ANK_REP_REGION"/>
    <property type="match status" value="1"/>
</dbReference>
<dbReference type="Proteomes" id="UP000636709">
    <property type="component" value="Unassembled WGS sequence"/>
</dbReference>
<comment type="caution">
    <text evidence="11">The sequence shown here is derived from an EMBL/GenBank/DDBJ whole genome shotgun (WGS) entry which is preliminary data.</text>
</comment>
<comment type="subcellular location">
    <subcellularLocation>
        <location evidence="1">Membrane</location>
        <topology evidence="1">Multi-pass membrane protein</topology>
    </subcellularLocation>
</comment>
<keyword evidence="4 9" id="KW-1133">Transmembrane helix</keyword>
<feature type="repeat" description="ANK" evidence="7">
    <location>
        <begin position="214"/>
        <end position="247"/>
    </location>
</feature>
<evidence type="ECO:0000256" key="2">
    <source>
        <dbReference type="ARBA" id="ARBA00022692"/>
    </source>
</evidence>
<evidence type="ECO:0000256" key="7">
    <source>
        <dbReference type="PROSITE-ProRule" id="PRU00023"/>
    </source>
</evidence>